<evidence type="ECO:0000313" key="6">
    <source>
        <dbReference type="Proteomes" id="UP000663203"/>
    </source>
</evidence>
<keyword evidence="6" id="KW-1185">Reference proteome</keyword>
<dbReference type="Gene3D" id="3.30.70.890">
    <property type="entry name" value="GHMP kinase, C-terminal domain"/>
    <property type="match status" value="1"/>
</dbReference>
<dbReference type="KEGG" id="hakz:J0X25_09245"/>
<dbReference type="InterPro" id="IPR036554">
    <property type="entry name" value="GHMP_kinase_C_sf"/>
</dbReference>
<dbReference type="Pfam" id="PF22700">
    <property type="entry name" value="MVD-like_N"/>
    <property type="match status" value="1"/>
</dbReference>
<dbReference type="InterPro" id="IPR005935">
    <property type="entry name" value="Mev_decarb"/>
</dbReference>
<dbReference type="SUPFAM" id="SSF55060">
    <property type="entry name" value="GHMP Kinase, C-terminal domain"/>
    <property type="match status" value="1"/>
</dbReference>
<evidence type="ECO:0000259" key="4">
    <source>
        <dbReference type="Pfam" id="PF22700"/>
    </source>
</evidence>
<sequence length="320" mass="35008">MKATALAHPIQGLIKYHGLRDESRNIPYHDSISMCTAPSKTETTVEFGHYENTCFVNGEEIDREGYERVMTVLDRVRRLAGFEQGARVESHNTFASNVGLGASASAFAALAVAAADAADLDLDRGELSVLARHGAPSAARSVTGGFSQLRTNTTDAECAAERIAAPFEEDIRTVVGLVPEFKHTSHAHEEAPDSHLFDGRLAYIHDALADMQQSIRDGDFETTFKLAERDSLSLLAVTMTGPENWFYWRPETVRLRDIATHLREEEGLPVYFSSDTGATAYLNTTSAHADRVAAEVEALGLESRIWSVGGPAKVIDDHLF</sequence>
<protein>
    <submittedName>
        <fullName evidence="5">Diphosphomevalonate decarboxylase</fullName>
    </submittedName>
</protein>
<evidence type="ECO:0000313" key="5">
    <source>
        <dbReference type="EMBL" id="QSX01114.1"/>
    </source>
</evidence>
<gene>
    <name evidence="5" type="ORF">J0X25_09245</name>
</gene>
<dbReference type="EMBL" id="CP071462">
    <property type="protein sequence ID" value="QSX01114.1"/>
    <property type="molecule type" value="Genomic_DNA"/>
</dbReference>
<dbReference type="GO" id="GO:0008299">
    <property type="term" value="P:isoprenoid biosynthetic process"/>
    <property type="evidence" value="ECO:0007669"/>
    <property type="project" value="InterPro"/>
</dbReference>
<proteinExistence type="predicted"/>
<dbReference type="PANTHER" id="PTHR10977:SF3">
    <property type="entry name" value="DIPHOSPHOMEVALONATE DECARBOXYLASE"/>
    <property type="match status" value="1"/>
</dbReference>
<keyword evidence="2" id="KW-0443">Lipid metabolism</keyword>
<evidence type="ECO:0000256" key="3">
    <source>
        <dbReference type="ARBA" id="ARBA00023239"/>
    </source>
</evidence>
<name>A0A8A2VG52_9EURY</name>
<organism evidence="5 6">
    <name type="scientific">Haloterrigena alkaliphila</name>
    <dbReference type="NCBI Taxonomy" id="2816475"/>
    <lineage>
        <taxon>Archaea</taxon>
        <taxon>Methanobacteriati</taxon>
        <taxon>Methanobacteriota</taxon>
        <taxon>Stenosarchaea group</taxon>
        <taxon>Halobacteria</taxon>
        <taxon>Halobacteriales</taxon>
        <taxon>Natrialbaceae</taxon>
        <taxon>Haloterrigena</taxon>
    </lineage>
</organism>
<feature type="domain" description="Diphosphomevalonate decarboxylase-like N-terminal" evidence="4">
    <location>
        <begin position="7"/>
        <end position="160"/>
    </location>
</feature>
<dbReference type="PIRSF" id="PIRSF015950">
    <property type="entry name" value="Mev_P_decrbx"/>
    <property type="match status" value="1"/>
</dbReference>
<evidence type="ECO:0000256" key="1">
    <source>
        <dbReference type="ARBA" id="ARBA00022516"/>
    </source>
</evidence>
<dbReference type="PANTHER" id="PTHR10977">
    <property type="entry name" value="DIPHOSPHOMEVALONATE DECARBOXYLASE"/>
    <property type="match status" value="1"/>
</dbReference>
<keyword evidence="3" id="KW-0456">Lyase</keyword>
<dbReference type="InterPro" id="IPR014721">
    <property type="entry name" value="Ribsml_uS5_D2-typ_fold_subgr"/>
</dbReference>
<dbReference type="AlphaFoldDB" id="A0A8A2VG52"/>
<dbReference type="SUPFAM" id="SSF54211">
    <property type="entry name" value="Ribosomal protein S5 domain 2-like"/>
    <property type="match status" value="1"/>
</dbReference>
<dbReference type="Gene3D" id="3.30.230.10">
    <property type="match status" value="1"/>
</dbReference>
<reference evidence="5 6" key="1">
    <citation type="submission" date="2021-03" db="EMBL/GenBank/DDBJ databases">
        <title>Haloterrigena longa sp. nov. and Haloterrigena limicola sp. nov., extremely halophilic archaea isolated from a salt lake.</title>
        <authorList>
            <person name="Henglin C."/>
        </authorList>
    </citation>
    <scope>NUCLEOTIDE SEQUENCE [LARGE SCALE GENOMIC DNA]</scope>
    <source>
        <strain evidence="5 6">KZCA68</strain>
    </source>
</reference>
<dbReference type="InterPro" id="IPR053859">
    <property type="entry name" value="MVD-like_N"/>
</dbReference>
<accession>A0A8A2VG52</accession>
<dbReference type="GeneID" id="63187488"/>
<dbReference type="Proteomes" id="UP000663203">
    <property type="component" value="Chromosome"/>
</dbReference>
<keyword evidence="1" id="KW-0444">Lipid biosynthesis</keyword>
<dbReference type="InterPro" id="IPR020568">
    <property type="entry name" value="Ribosomal_Su5_D2-typ_SF"/>
</dbReference>
<dbReference type="RefSeq" id="WP_207290828.1">
    <property type="nucleotide sequence ID" value="NZ_CP071462.1"/>
</dbReference>
<evidence type="ECO:0000256" key="2">
    <source>
        <dbReference type="ARBA" id="ARBA00023098"/>
    </source>
</evidence>
<dbReference type="GO" id="GO:0016831">
    <property type="term" value="F:carboxy-lyase activity"/>
    <property type="evidence" value="ECO:0007669"/>
    <property type="project" value="InterPro"/>
</dbReference>